<protein>
    <recommendedName>
        <fullName evidence="5">Carboxylic ester hydrolase</fullName>
        <ecNumber evidence="5">3.1.1.-</ecNumber>
    </recommendedName>
</protein>
<reference evidence="8 9" key="1">
    <citation type="submission" date="2019-07" db="EMBL/GenBank/DDBJ databases">
        <title>Draft genome assembly of a fouling barnacle, Amphibalanus amphitrite (Darwin, 1854): The first reference genome for Thecostraca.</title>
        <authorList>
            <person name="Kim W."/>
        </authorList>
    </citation>
    <scope>NUCLEOTIDE SEQUENCE [LARGE SCALE GENOMIC DNA]</scope>
    <source>
        <strain evidence="8">SNU_AA5</strain>
        <tissue evidence="8">Soma without cirri and trophi</tissue>
    </source>
</reference>
<evidence type="ECO:0000313" key="9">
    <source>
        <dbReference type="Proteomes" id="UP000440578"/>
    </source>
</evidence>
<keyword evidence="6" id="KW-0812">Transmembrane</keyword>
<evidence type="ECO:0000256" key="4">
    <source>
        <dbReference type="ARBA" id="ARBA00023180"/>
    </source>
</evidence>
<dbReference type="Pfam" id="PF00135">
    <property type="entry name" value="COesterase"/>
    <property type="match status" value="1"/>
</dbReference>
<dbReference type="GO" id="GO:0019695">
    <property type="term" value="P:choline metabolic process"/>
    <property type="evidence" value="ECO:0007669"/>
    <property type="project" value="TreeGrafter"/>
</dbReference>
<dbReference type="EMBL" id="VIIS01000650">
    <property type="protein sequence ID" value="KAF0306587.1"/>
    <property type="molecule type" value="Genomic_DNA"/>
</dbReference>
<sequence>MSGRRWSLAAALAVSAWAIVSGQGFDTPVINIRQGGLRGVREYVESAQRSVYSYRGIPYALPPIGYLRFRPPERHPGWNRTQLFDRYGPACPQLDNQGRPETATSEDCLTINVWIPQAPVSYRTFPVFVFLDGELFWRQRSSKFPMKDLAAQDIIAVSINYRTNVFGFMTLRTRDTPGNLGLWDQRLALAWVQENIAAFGGAPHRVTLAGHSAGAASVGLHMVSPLSQGLFQQTVMMSGSPLAPWAHMSGREAQRLGQELADIMGCRDRQSAARQLHCLQSRDNVRLLRAAQRLLESQSRFFPVFAPVTDSYLPPGDRFLPEDPERLLRLSNYAKVPLLAGADHDDGIIMLYQYPGTDRLTFSNLSLALRRVVVPRLLDQHGLHYQRPLLERVVGYQYLDSVPAGSQQLLLASFVKMFGDAYFIAPLYDFLEGYARAGGEAYAYSFTERGPDIYGNVVTYQGAGHGSELLYLLGPTMFRLLVGNAFGRPQQRLAIQLRGYWTAFIRDGHPQRGSFGERWRRFSLDDPTFYNLVGDVIEVGYRRDDAGFWNTFLPFVEGGGSTVDPELSTTAQPLVYESRPYQVVMWVLVAVIILILIGLVAALLITRRWKRSHASDLSFR</sequence>
<dbReference type="InterPro" id="IPR050654">
    <property type="entry name" value="AChE-related_enzymes"/>
</dbReference>
<dbReference type="InterPro" id="IPR002018">
    <property type="entry name" value="CarbesteraseB"/>
</dbReference>
<organism evidence="8 9">
    <name type="scientific">Amphibalanus amphitrite</name>
    <name type="common">Striped barnacle</name>
    <name type="synonym">Balanus amphitrite</name>
    <dbReference type="NCBI Taxonomy" id="1232801"/>
    <lineage>
        <taxon>Eukaryota</taxon>
        <taxon>Metazoa</taxon>
        <taxon>Ecdysozoa</taxon>
        <taxon>Arthropoda</taxon>
        <taxon>Crustacea</taxon>
        <taxon>Multicrustacea</taxon>
        <taxon>Cirripedia</taxon>
        <taxon>Thoracica</taxon>
        <taxon>Thoracicalcarea</taxon>
        <taxon>Balanomorpha</taxon>
        <taxon>Balanoidea</taxon>
        <taxon>Balanidae</taxon>
        <taxon>Amphibalaninae</taxon>
        <taxon>Amphibalanus</taxon>
    </lineage>
</organism>
<keyword evidence="9" id="KW-1185">Reference proteome</keyword>
<evidence type="ECO:0000256" key="6">
    <source>
        <dbReference type="SAM" id="Phobius"/>
    </source>
</evidence>
<feature type="transmembrane region" description="Helical" evidence="6">
    <location>
        <begin position="583"/>
        <end position="605"/>
    </location>
</feature>
<dbReference type="InterPro" id="IPR019826">
    <property type="entry name" value="Carboxylesterase_B_AS"/>
</dbReference>
<feature type="chain" id="PRO_5025713367" description="Carboxylic ester hydrolase" evidence="5">
    <location>
        <begin position="23"/>
        <end position="620"/>
    </location>
</feature>
<name>A0A6A4WGH3_AMPAM</name>
<dbReference type="GO" id="GO:0006581">
    <property type="term" value="P:acetylcholine catabolic process"/>
    <property type="evidence" value="ECO:0007669"/>
    <property type="project" value="TreeGrafter"/>
</dbReference>
<keyword evidence="5" id="KW-0732">Signal</keyword>
<evidence type="ECO:0000259" key="7">
    <source>
        <dbReference type="Pfam" id="PF00135"/>
    </source>
</evidence>
<dbReference type="SUPFAM" id="SSF53474">
    <property type="entry name" value="alpha/beta-Hydrolases"/>
    <property type="match status" value="1"/>
</dbReference>
<evidence type="ECO:0000256" key="1">
    <source>
        <dbReference type="ARBA" id="ARBA00005964"/>
    </source>
</evidence>
<dbReference type="OrthoDB" id="19501at2759"/>
<evidence type="ECO:0000313" key="8">
    <source>
        <dbReference type="EMBL" id="KAF0306587.1"/>
    </source>
</evidence>
<keyword evidence="4" id="KW-0325">Glycoprotein</keyword>
<dbReference type="PANTHER" id="PTHR43918:SF4">
    <property type="entry name" value="CARBOXYLIC ESTER HYDROLASE"/>
    <property type="match status" value="1"/>
</dbReference>
<dbReference type="AlphaFoldDB" id="A0A6A4WGH3"/>
<dbReference type="PANTHER" id="PTHR43918">
    <property type="entry name" value="ACETYLCHOLINESTERASE"/>
    <property type="match status" value="1"/>
</dbReference>
<accession>A0A6A4WGH3</accession>
<keyword evidence="3 5" id="KW-0378">Hydrolase</keyword>
<dbReference type="Proteomes" id="UP000440578">
    <property type="component" value="Unassembled WGS sequence"/>
</dbReference>
<dbReference type="GO" id="GO:0003990">
    <property type="term" value="F:acetylcholinesterase activity"/>
    <property type="evidence" value="ECO:0007669"/>
    <property type="project" value="TreeGrafter"/>
</dbReference>
<dbReference type="EC" id="3.1.1.-" evidence="5"/>
<dbReference type="GO" id="GO:0005615">
    <property type="term" value="C:extracellular space"/>
    <property type="evidence" value="ECO:0007669"/>
    <property type="project" value="TreeGrafter"/>
</dbReference>
<feature type="domain" description="Carboxylesterase type B" evidence="7">
    <location>
        <begin position="27"/>
        <end position="533"/>
    </location>
</feature>
<feature type="signal peptide" evidence="5">
    <location>
        <begin position="1"/>
        <end position="22"/>
    </location>
</feature>
<dbReference type="InterPro" id="IPR029058">
    <property type="entry name" value="AB_hydrolase_fold"/>
</dbReference>
<comment type="caution">
    <text evidence="8">The sequence shown here is derived from an EMBL/GenBank/DDBJ whole genome shotgun (WGS) entry which is preliminary data.</text>
</comment>
<dbReference type="PROSITE" id="PS00941">
    <property type="entry name" value="CARBOXYLESTERASE_B_2"/>
    <property type="match status" value="1"/>
</dbReference>
<gene>
    <name evidence="8" type="primary">BCHE</name>
    <name evidence="8" type="ORF">FJT64_021918</name>
</gene>
<keyword evidence="2" id="KW-0719">Serine esterase</keyword>
<dbReference type="Gene3D" id="3.40.50.1820">
    <property type="entry name" value="alpha/beta hydrolase"/>
    <property type="match status" value="1"/>
</dbReference>
<keyword evidence="6" id="KW-1133">Transmembrane helix</keyword>
<comment type="similarity">
    <text evidence="1 5">Belongs to the type-B carboxylesterase/lipase family.</text>
</comment>
<dbReference type="GO" id="GO:0005886">
    <property type="term" value="C:plasma membrane"/>
    <property type="evidence" value="ECO:0007669"/>
    <property type="project" value="TreeGrafter"/>
</dbReference>
<keyword evidence="6" id="KW-0472">Membrane</keyword>
<dbReference type="InterPro" id="IPR019819">
    <property type="entry name" value="Carboxylesterase_B_CS"/>
</dbReference>
<dbReference type="PROSITE" id="PS00122">
    <property type="entry name" value="CARBOXYLESTERASE_B_1"/>
    <property type="match status" value="1"/>
</dbReference>
<evidence type="ECO:0000256" key="5">
    <source>
        <dbReference type="RuleBase" id="RU361235"/>
    </source>
</evidence>
<evidence type="ECO:0000256" key="2">
    <source>
        <dbReference type="ARBA" id="ARBA00022487"/>
    </source>
</evidence>
<proteinExistence type="inferred from homology"/>
<evidence type="ECO:0000256" key="3">
    <source>
        <dbReference type="ARBA" id="ARBA00022801"/>
    </source>
</evidence>